<protein>
    <submittedName>
        <fullName evidence="3">TFIIB-type zinc ribbon-containing protein</fullName>
    </submittedName>
</protein>
<evidence type="ECO:0000313" key="3">
    <source>
        <dbReference type="EMBL" id="RYB91711.1"/>
    </source>
</evidence>
<gene>
    <name evidence="3" type="ORF">EUA93_16300</name>
</gene>
<dbReference type="RefSeq" id="WP_129401378.1">
    <property type="nucleotide sequence ID" value="NZ_SDWT01000002.1"/>
</dbReference>
<dbReference type="AlphaFoldDB" id="A0A4Q2RRS8"/>
<dbReference type="PANTHER" id="PTHR37826:SF3">
    <property type="entry name" value="J DOMAIN-CONTAINING PROTEIN"/>
    <property type="match status" value="1"/>
</dbReference>
<dbReference type="OrthoDB" id="3182597at2"/>
<evidence type="ECO:0000256" key="2">
    <source>
        <dbReference type="SAM" id="Phobius"/>
    </source>
</evidence>
<reference evidence="3 4" key="1">
    <citation type="submission" date="2019-01" db="EMBL/GenBank/DDBJ databases">
        <title>Novel species of Nocardioides.</title>
        <authorList>
            <person name="Liu Q."/>
            <person name="Xin Y.-H."/>
        </authorList>
    </citation>
    <scope>NUCLEOTIDE SEQUENCE [LARGE SCALE GENOMIC DNA]</scope>
    <source>
        <strain evidence="3 4">CGMCC 4.6882</strain>
    </source>
</reference>
<name>A0A4Q2RRS8_9ACTN</name>
<evidence type="ECO:0000256" key="1">
    <source>
        <dbReference type="SAM" id="MobiDB-lite"/>
    </source>
</evidence>
<proteinExistence type="predicted"/>
<keyword evidence="2" id="KW-0812">Transmembrane</keyword>
<feature type="transmembrane region" description="Helical" evidence="2">
    <location>
        <begin position="390"/>
        <end position="412"/>
    </location>
</feature>
<keyword evidence="2" id="KW-0472">Membrane</keyword>
<organism evidence="3 4">
    <name type="scientific">Nocardioides oleivorans</name>
    <dbReference type="NCBI Taxonomy" id="273676"/>
    <lineage>
        <taxon>Bacteria</taxon>
        <taxon>Bacillati</taxon>
        <taxon>Actinomycetota</taxon>
        <taxon>Actinomycetes</taxon>
        <taxon>Propionibacteriales</taxon>
        <taxon>Nocardioidaceae</taxon>
        <taxon>Nocardioides</taxon>
    </lineage>
</organism>
<sequence length="413" mass="45631">MTEENKPFDGPPLSLEEELAAARAEPEAGPDIKTVNEDLADGVNRCPKCGSTDVRLRGSTGMLVCLFCRNEWQESRVEEEFGLGEGIDDLQGTVIAGGAEEIDDDANAVVTLKCGGCGAEVVVDTAHAMNARCHWCRHTLNIQQQMPNGAVPDAVLPFRLTHDEAVTRIREFASKRQLFAHPRFKKEFVPENVLGVYLPYLVIDARAEATYAGTGEVQTRRWTEKHGDNSTTYYAADVFKVDRTVQFTVDDLTIEGAADRASKDESKTNNIVNTVLPFDTKNAVKWNSSYLVGFTSEKRDLDVDDLQPVLQDQLLSIGRSQVEGSIAEFDRGVRWEQEGLDVGGSRWVSMYLPVWVYSYFQEDTKMLHYIAVNARTGETMGSVPVSQWRLVLAALTVGTFLEGIAGVLLVALS</sequence>
<dbReference type="PANTHER" id="PTHR37826">
    <property type="entry name" value="FLOTILLIN BAND_7_5 DOMAIN PROTEIN"/>
    <property type="match status" value="1"/>
</dbReference>
<keyword evidence="2" id="KW-1133">Transmembrane helix</keyword>
<comment type="caution">
    <text evidence="3">The sequence shown here is derived from an EMBL/GenBank/DDBJ whole genome shotgun (WGS) entry which is preliminary data.</text>
</comment>
<accession>A0A4Q2RRS8</accession>
<evidence type="ECO:0000313" key="4">
    <source>
        <dbReference type="Proteomes" id="UP000294071"/>
    </source>
</evidence>
<feature type="region of interest" description="Disordered" evidence="1">
    <location>
        <begin position="1"/>
        <end position="32"/>
    </location>
</feature>
<dbReference type="Proteomes" id="UP000294071">
    <property type="component" value="Unassembled WGS sequence"/>
</dbReference>
<dbReference type="EMBL" id="SDWT01000002">
    <property type="protein sequence ID" value="RYB91711.1"/>
    <property type="molecule type" value="Genomic_DNA"/>
</dbReference>
<keyword evidence="4" id="KW-1185">Reference proteome</keyword>